<feature type="compositionally biased region" description="Low complexity" evidence="2">
    <location>
        <begin position="941"/>
        <end position="973"/>
    </location>
</feature>
<gene>
    <name evidence="3" type="ORF">SMAR0320_LOCUS12057</name>
</gene>
<feature type="compositionally biased region" description="Polar residues" evidence="2">
    <location>
        <begin position="1051"/>
        <end position="1074"/>
    </location>
</feature>
<dbReference type="AlphaFoldDB" id="A0A7S2LI48"/>
<feature type="compositionally biased region" description="Polar residues" evidence="2">
    <location>
        <begin position="908"/>
        <end position="926"/>
    </location>
</feature>
<evidence type="ECO:0000256" key="2">
    <source>
        <dbReference type="SAM" id="MobiDB-lite"/>
    </source>
</evidence>
<reference evidence="3" key="1">
    <citation type="submission" date="2021-01" db="EMBL/GenBank/DDBJ databases">
        <authorList>
            <person name="Corre E."/>
            <person name="Pelletier E."/>
            <person name="Niang G."/>
            <person name="Scheremetjew M."/>
            <person name="Finn R."/>
            <person name="Kale V."/>
            <person name="Holt S."/>
            <person name="Cochrane G."/>
            <person name="Meng A."/>
            <person name="Brown T."/>
            <person name="Cohen L."/>
        </authorList>
    </citation>
    <scope>NUCLEOTIDE SEQUENCE</scope>
    <source>
        <strain evidence="3">SM1012Den-03</strain>
    </source>
</reference>
<feature type="region of interest" description="Disordered" evidence="2">
    <location>
        <begin position="831"/>
        <end position="852"/>
    </location>
</feature>
<feature type="coiled-coil region" evidence="1">
    <location>
        <begin position="611"/>
        <end position="638"/>
    </location>
</feature>
<organism evidence="3">
    <name type="scientific">Skeletonema marinoi</name>
    <dbReference type="NCBI Taxonomy" id="267567"/>
    <lineage>
        <taxon>Eukaryota</taxon>
        <taxon>Sar</taxon>
        <taxon>Stramenopiles</taxon>
        <taxon>Ochrophyta</taxon>
        <taxon>Bacillariophyta</taxon>
        <taxon>Coscinodiscophyceae</taxon>
        <taxon>Thalassiosirophycidae</taxon>
        <taxon>Thalassiosirales</taxon>
        <taxon>Skeletonemataceae</taxon>
        <taxon>Skeletonema</taxon>
        <taxon>Skeletonema marinoi-dohrnii complex</taxon>
    </lineage>
</organism>
<dbReference type="EMBL" id="HBGZ01016845">
    <property type="protein sequence ID" value="CAD9606033.1"/>
    <property type="molecule type" value="Transcribed_RNA"/>
</dbReference>
<evidence type="ECO:0000256" key="1">
    <source>
        <dbReference type="SAM" id="Coils"/>
    </source>
</evidence>
<feature type="region of interest" description="Disordered" evidence="2">
    <location>
        <begin position="1033"/>
        <end position="1074"/>
    </location>
</feature>
<feature type="region of interest" description="Disordered" evidence="2">
    <location>
        <begin position="329"/>
        <end position="351"/>
    </location>
</feature>
<keyword evidence="1" id="KW-0175">Coiled coil</keyword>
<feature type="compositionally biased region" description="Polar residues" evidence="2">
    <location>
        <begin position="835"/>
        <end position="850"/>
    </location>
</feature>
<evidence type="ECO:0000313" key="3">
    <source>
        <dbReference type="EMBL" id="CAD9606033.1"/>
    </source>
</evidence>
<accession>A0A7S2LI48</accession>
<sequence length="1074" mass="121223">MPTSTLSDECPINEPQPNPAAVTFAATNDDEATPSDVDEVDAFVLISSKGKRKKRKSKKRKLLQISISSAPDKKDVAISAQPATLPVTASLEQSNLLPGGYDAEHCDGDLSFFSETHEGQDLGSAEIRSPHINVELEKMEEHKTEDMAKINAYLIAKWEERTENLNKQVSKIRQDMLTKQNTQRAQLAEKHKTQQELDKRKIDEGRKWLLERQHQQLRQEAEQTGKAGNAIMEEWSNISAQLQTRHAYQLKQFEVKEVTMKERSANDANAQHQILEAHHKKRSAEAEAFVDELIKKCQQRQKKLKATLTRLHEQRFEAKKREIQIEFSKPLDSSVSQQKSAETHSHQELGNDLDNSLAHTAVLRHKRRKHHLNGCTVQVAVDIHNEGLFLMARSTQENDNSLSRFGNVSNTAPGVGTIVTDDTSGRPCLFIPWGAKARSFLYSIVCGDIPPGYGLEKVTAGSTSNQKLLDGGLVKCMITDTRTSQETAISDRAQSYPKIQKLANIARIENATKLVASYSTRMDELGSDINTLSLQEEKIAQAHKDATQLLERSKATMDKLKLHLQQFFGKDGTPSPNLNPEGQQKILSTMYRYKTSYETNRNEELALREPLEIARKALVSKKDELEKVKKEIQKLEAFKKVKSKSGMEVNVIDKRAENLINSICQVAQRRRAHVNHKKSNSDHDIPEDEKKSFASLRRRIVTMLRPTQVSIVNEVKEMVGSSPEDGNIDPKLRAEELLLLSLYPQAQEALSPVPTDTNMNWAEPGWQLNLSPPEGDNPHSILPLDQAGHLPRHFLSVCCSSGRQTAALVQQRHLSMLEGPLSFVSKASAPAEMNPGQQRQTGDPVTSDPLSITEDEMNLGYSFVLRPPKNAPKNTNETEQKTPAKKKTKTSSNANVDTSKKEIKAKRQSQTQTQAGKISPKLSQPVGSVAPLRQPAPVRSPPTMMQQNQPMQQNQTMQQNQPMQQPNQPMQQPNQLMPMQPNQPMQHTQHMPIQHNQPVALPNQSFMNMSPEQYQWMLQQQQLRLQQQQQQMQLQQFQNQQQMQQHRQQQNNSAVNHGQTNNAPHSHQQQNTRR</sequence>
<feature type="region of interest" description="Disordered" evidence="2">
    <location>
        <begin position="864"/>
        <end position="973"/>
    </location>
</feature>
<proteinExistence type="predicted"/>
<name>A0A7S2LI48_9STRA</name>
<feature type="region of interest" description="Disordered" evidence="2">
    <location>
        <begin position="1"/>
        <end position="21"/>
    </location>
</feature>
<feature type="compositionally biased region" description="Polar residues" evidence="2">
    <location>
        <begin position="331"/>
        <end position="340"/>
    </location>
</feature>
<feature type="compositionally biased region" description="Low complexity" evidence="2">
    <location>
        <begin position="1033"/>
        <end position="1050"/>
    </location>
</feature>
<protein>
    <submittedName>
        <fullName evidence="3">Uncharacterized protein</fullName>
    </submittedName>
</protein>